<comment type="caution">
    <text evidence="9">The sequence shown here is derived from an EMBL/GenBank/DDBJ whole genome shotgun (WGS) entry which is preliminary data.</text>
</comment>
<dbReference type="InterPro" id="IPR050311">
    <property type="entry name" value="ORC1/CDC6"/>
</dbReference>
<dbReference type="EMBL" id="CAUYUJ010009668">
    <property type="protein sequence ID" value="CAK0827378.1"/>
    <property type="molecule type" value="Genomic_DNA"/>
</dbReference>
<dbReference type="InterPro" id="IPR054425">
    <property type="entry name" value="Cdc6_ORC1-like_ATPase_lid"/>
</dbReference>
<feature type="domain" description="Cdc6/ORC1-like ATPase lid" evidence="8">
    <location>
        <begin position="286"/>
        <end position="340"/>
    </location>
</feature>
<evidence type="ECO:0000256" key="1">
    <source>
        <dbReference type="ARBA" id="ARBA00004123"/>
    </source>
</evidence>
<dbReference type="Gene3D" id="1.10.8.60">
    <property type="match status" value="1"/>
</dbReference>
<protein>
    <recommendedName>
        <fullName evidence="5">Origin recognition complex subunit 1</fullName>
    </recommendedName>
</protein>
<keyword evidence="5" id="KW-0547">Nucleotide-binding</keyword>
<evidence type="ECO:0000259" key="8">
    <source>
        <dbReference type="Pfam" id="PF22606"/>
    </source>
</evidence>
<evidence type="ECO:0000256" key="3">
    <source>
        <dbReference type="ARBA" id="ARBA00023125"/>
    </source>
</evidence>
<keyword evidence="5" id="KW-0067">ATP-binding</keyword>
<dbReference type="InterPro" id="IPR041664">
    <property type="entry name" value="AAA_16"/>
</dbReference>
<sequence length="512" mass="54274">MPRGCAPVPARKRGRPRSVPASDAPTPEKKAKIGGVQAEHRAQMLASSLSSKGMSSSVVVDLAGGQRATRGRKEVEAAAATLAGMVNSEKAVLERAATALRPDGAPGVMPCREAEQAGLAKHLRAAVAKGGTAQVLYVSGMPGTGKTASVLRAVDQMKVGRAAQHFSLVHVNAMRLGAPTSVFAAIHAQLPCGRAGRCSASAAQGELSRFFSERGAEDEPVVLLIDEIDHLVTKNQAVLYRLFDWLSLPRPGLVLVTISNTMDLPERLLPRVASRFGVVRVDFEPYKKDQIQEILRQRLRAHAAADAFHADALRLCSARVAAGSGDIRKALQICRRAVEVRLGAAGGRATGPVTLAHLQEAERDLLRTNPAVRHVAGLAVRRRRFLAAALFELWKADSDAIPFSQVAVAARYCKILELTDGRPAAASAAGHGSPQQEAQYLASRLSASGLLVHQQAKAVGAQATLSSTLALGAGLDLDDLADVLRSSEEHPGLRDLLQERQEEHRAAVAQAA</sequence>
<dbReference type="PANTHER" id="PTHR10763:SF23">
    <property type="entry name" value="ORIGIN RECOGNITION COMPLEX SUBUNIT 1"/>
    <property type="match status" value="1"/>
</dbReference>
<evidence type="ECO:0000256" key="6">
    <source>
        <dbReference type="SAM" id="MobiDB-lite"/>
    </source>
</evidence>
<evidence type="ECO:0000313" key="9">
    <source>
        <dbReference type="EMBL" id="CAK0827378.1"/>
    </source>
</evidence>
<dbReference type="CDD" id="cd00009">
    <property type="entry name" value="AAA"/>
    <property type="match status" value="1"/>
</dbReference>
<dbReference type="Pfam" id="PF22606">
    <property type="entry name" value="Cdc6-ORC-like_ATPase_lid"/>
    <property type="match status" value="1"/>
</dbReference>
<evidence type="ECO:0000256" key="2">
    <source>
        <dbReference type="ARBA" id="ARBA00022705"/>
    </source>
</evidence>
<keyword evidence="2 5" id="KW-0235">DNA replication</keyword>
<evidence type="ECO:0000259" key="7">
    <source>
        <dbReference type="Pfam" id="PF13191"/>
    </source>
</evidence>
<proteinExistence type="inferred from homology"/>
<reference evidence="9" key="1">
    <citation type="submission" date="2023-10" db="EMBL/GenBank/DDBJ databases">
        <authorList>
            <person name="Chen Y."/>
            <person name="Shah S."/>
            <person name="Dougan E. K."/>
            <person name="Thang M."/>
            <person name="Chan C."/>
        </authorList>
    </citation>
    <scope>NUCLEOTIDE SEQUENCE [LARGE SCALE GENOMIC DNA]</scope>
</reference>
<name>A0ABN9S6B0_9DINO</name>
<evidence type="ECO:0000313" key="10">
    <source>
        <dbReference type="Proteomes" id="UP001189429"/>
    </source>
</evidence>
<dbReference type="InterPro" id="IPR027417">
    <property type="entry name" value="P-loop_NTPase"/>
</dbReference>
<evidence type="ECO:0000256" key="4">
    <source>
        <dbReference type="ARBA" id="ARBA00023242"/>
    </source>
</evidence>
<feature type="region of interest" description="Disordered" evidence="6">
    <location>
        <begin position="1"/>
        <end position="35"/>
    </location>
</feature>
<feature type="domain" description="Orc1-like AAA ATPase" evidence="7">
    <location>
        <begin position="110"/>
        <end position="253"/>
    </location>
</feature>
<keyword evidence="3 5" id="KW-0238">DNA-binding</keyword>
<gene>
    <name evidence="9" type="ORF">PCOR1329_LOCUS26938</name>
</gene>
<comment type="similarity">
    <text evidence="5">Belongs to the ORC1 family.</text>
</comment>
<dbReference type="Gene3D" id="3.40.50.300">
    <property type="entry name" value="P-loop containing nucleotide triphosphate hydrolases"/>
    <property type="match status" value="1"/>
</dbReference>
<keyword evidence="4 5" id="KW-0539">Nucleus</keyword>
<organism evidence="9 10">
    <name type="scientific">Prorocentrum cordatum</name>
    <dbReference type="NCBI Taxonomy" id="2364126"/>
    <lineage>
        <taxon>Eukaryota</taxon>
        <taxon>Sar</taxon>
        <taxon>Alveolata</taxon>
        <taxon>Dinophyceae</taxon>
        <taxon>Prorocentrales</taxon>
        <taxon>Prorocentraceae</taxon>
        <taxon>Prorocentrum</taxon>
    </lineage>
</organism>
<comment type="subcellular location">
    <subcellularLocation>
        <location evidence="1 5">Nucleus</location>
    </subcellularLocation>
</comment>
<accession>A0ABN9S6B0</accession>
<comment type="subunit">
    <text evidence="5">ORC is composed of six subunits.</text>
</comment>
<dbReference type="SUPFAM" id="SSF52540">
    <property type="entry name" value="P-loop containing nucleoside triphosphate hydrolases"/>
    <property type="match status" value="1"/>
</dbReference>
<evidence type="ECO:0000256" key="5">
    <source>
        <dbReference type="RuleBase" id="RU365058"/>
    </source>
</evidence>
<comment type="function">
    <text evidence="5">Component of the origin recognition complex (ORC) that binds origins of replication. DNA-binding is ATP-dependent, however specific DNA sequences that define origins of replication have not been identified so far. ORC is required to assemble the pre-replication complex necessary to initiate DNA replication.</text>
</comment>
<dbReference type="PANTHER" id="PTHR10763">
    <property type="entry name" value="CELL DIVISION CONTROL PROTEIN 6-RELATED"/>
    <property type="match status" value="1"/>
</dbReference>
<dbReference type="Pfam" id="PF13191">
    <property type="entry name" value="AAA_16"/>
    <property type="match status" value="1"/>
</dbReference>
<keyword evidence="10" id="KW-1185">Reference proteome</keyword>
<dbReference type="Proteomes" id="UP001189429">
    <property type="component" value="Unassembled WGS sequence"/>
</dbReference>